<gene>
    <name evidence="12" type="ORF">CGL56_01635</name>
</gene>
<dbReference type="PROSITE" id="PS51764">
    <property type="entry name" value="GH26"/>
    <property type="match status" value="1"/>
</dbReference>
<dbReference type="GO" id="GO:0005886">
    <property type="term" value="C:plasma membrane"/>
    <property type="evidence" value="ECO:0007669"/>
    <property type="project" value="TreeGrafter"/>
</dbReference>
<feature type="domain" description="GH26" evidence="11">
    <location>
        <begin position="557"/>
        <end position="862"/>
    </location>
</feature>
<proteinExistence type="inferred from homology"/>
<evidence type="ECO:0000313" key="12">
    <source>
        <dbReference type="EMBL" id="PHK99777.1"/>
    </source>
</evidence>
<dbReference type="InterPro" id="IPR050321">
    <property type="entry name" value="Glycosyltr_2/OpgH_subfam"/>
</dbReference>
<evidence type="ECO:0000256" key="5">
    <source>
        <dbReference type="ARBA" id="ARBA00022801"/>
    </source>
</evidence>
<evidence type="ECO:0000256" key="7">
    <source>
        <dbReference type="ARBA" id="ARBA00023136"/>
    </source>
</evidence>
<dbReference type="Pfam" id="PF02156">
    <property type="entry name" value="Glyco_hydro_26"/>
    <property type="match status" value="1"/>
</dbReference>
<dbReference type="InterPro" id="IPR022790">
    <property type="entry name" value="GH26_dom"/>
</dbReference>
<keyword evidence="4 10" id="KW-0812">Transmembrane</keyword>
<dbReference type="AlphaFoldDB" id="A0A2G0CIM3"/>
<comment type="caution">
    <text evidence="12">The sequence shown here is derived from an EMBL/GenBank/DDBJ whole genome shotgun (WGS) entry which is preliminary data.</text>
</comment>
<reference evidence="12 13" key="1">
    <citation type="submission" date="2017-10" db="EMBL/GenBank/DDBJ databases">
        <title>The draft genome sequence of Lewinella marina KCTC 32374.</title>
        <authorList>
            <person name="Wang K."/>
        </authorList>
    </citation>
    <scope>NUCLEOTIDE SEQUENCE [LARGE SCALE GENOMIC DNA]</scope>
    <source>
        <strain evidence="12 13">MKG-38</strain>
    </source>
</reference>
<dbReference type="OrthoDB" id="9802773at2"/>
<accession>A0A2G0CIM3</accession>
<protein>
    <submittedName>
        <fullName evidence="12">Cellulose synthase</fullName>
    </submittedName>
</protein>
<keyword evidence="5 9" id="KW-0378">Hydrolase</keyword>
<dbReference type="Proteomes" id="UP000226437">
    <property type="component" value="Unassembled WGS sequence"/>
</dbReference>
<dbReference type="SUPFAM" id="SSF53448">
    <property type="entry name" value="Nucleotide-diphospho-sugar transferases"/>
    <property type="match status" value="1"/>
</dbReference>
<evidence type="ECO:0000256" key="9">
    <source>
        <dbReference type="PROSITE-ProRule" id="PRU01100"/>
    </source>
</evidence>
<dbReference type="Gene3D" id="3.20.20.80">
    <property type="entry name" value="Glycosidases"/>
    <property type="match status" value="2"/>
</dbReference>
<evidence type="ECO:0000256" key="4">
    <source>
        <dbReference type="ARBA" id="ARBA00022692"/>
    </source>
</evidence>
<feature type="transmembrane region" description="Helical" evidence="10">
    <location>
        <begin position="363"/>
        <end position="384"/>
    </location>
</feature>
<keyword evidence="8 9" id="KW-0326">Glycosidase</keyword>
<comment type="subcellular location">
    <subcellularLocation>
        <location evidence="1">Membrane</location>
        <topology evidence="1">Multi-pass membrane protein</topology>
    </subcellularLocation>
</comment>
<evidence type="ECO:0000256" key="6">
    <source>
        <dbReference type="ARBA" id="ARBA00022989"/>
    </source>
</evidence>
<dbReference type="RefSeq" id="WP_099104756.1">
    <property type="nucleotide sequence ID" value="NZ_JAATJF010000001.1"/>
</dbReference>
<keyword evidence="13" id="KW-1185">Reference proteome</keyword>
<dbReference type="CDD" id="cd06421">
    <property type="entry name" value="CESA_CelA_like"/>
    <property type="match status" value="1"/>
</dbReference>
<evidence type="ECO:0000256" key="3">
    <source>
        <dbReference type="ARBA" id="ARBA00022679"/>
    </source>
</evidence>
<organism evidence="12 13">
    <name type="scientific">Neolewinella marina</name>
    <dbReference type="NCBI Taxonomy" id="438751"/>
    <lineage>
        <taxon>Bacteria</taxon>
        <taxon>Pseudomonadati</taxon>
        <taxon>Bacteroidota</taxon>
        <taxon>Saprospiria</taxon>
        <taxon>Saprospirales</taxon>
        <taxon>Lewinellaceae</taxon>
        <taxon>Neolewinella</taxon>
    </lineage>
</organism>
<evidence type="ECO:0000256" key="1">
    <source>
        <dbReference type="ARBA" id="ARBA00004141"/>
    </source>
</evidence>
<comment type="similarity">
    <text evidence="9">Belongs to the glycosyl hydrolase 26 family.</text>
</comment>
<sequence>MTVNDPVVRNPTPRELIIIRLLVVTGVLCILNFCYFFFQPQYYGHPLLFGLLCIILVYGLVRDLTLWYYYSAITVPETPPLEREFTVDILTTYFPGEPYEMIVTTLKAIQAIHYPHTTYLCDEANDPYLRGLCEEMGIVHVTRTVRVDAKAGNINNALRQATGEICLILDPDHIPEPDFLDHIVPHFQDESIGFVQTVQAYYNKFDTLVAKGSAQQTFHFYGPMMMTMNAYGTVNAIGANCTFRRKALDSIGGHAPGLAEDMHTAMLLYREGWKSIYVPRILARGLVPATITAYFKQQLKWSRGTFDLLVKVYPRIFSRLTWRQRLHYVLLPLHYLAGVIYLLGFMIPILSLVLSEVPWTGNFGYFLILIGPILFTSFVLRFYIQKWLISDDERGFHIVGGVLEILTWWVFTLGFVYTLFNKKVPYLPTPKEGEDVTHYSLLLPNLAIGVLSLAAVAYGLWRDFTPFSIIMSGFALLNAAFMFFSIYLAFAATNETGKLRSKLPYPVRFLGRHAKRQLLWSLDAMTLTVRKLAPVLLVGVLFAALTLMSIYDREGFATIEAIPADTTMTTTPQLGIFYPAAPTGLSSLDQIDQLEVKLHTHADIISSYIPWSGSADPAGELAQLRAIAGRGSVPMITWEPWVSHFPDLASMPGAEAEKRALHYISEGHFDDYVTEFATLLRSLDKPVYLRFAHEFDNPDYPWSAAGGNTPKDFIAAWRHVYSLFQQAGATNVRWVWNPWKAEAIPAYYPGDGYVDFVGLTCLNYGPLFGEGASVSFADLYAPFYQAMKKIPTEAVIIAEFGSLGSPAEKEEWTVAARNTILDRHPEISAIVAFQSAFDYNVPPDGGEAVLDWTIDPKLLFNPGTDAAPGHISAPVHWSSSTSISRVPLPQRPIRAVGYKKGEGWSTHQYIPSRSNLEHDFGLMQRAGINTVRITNPGIYARNLFNIAGEYGLEVIMNFWIPETIDFLTDADALAELREQILEKVRENSDRPSLLHWNFGNDILSRLADHHLQPTLHAQRVAYLNWLGQLIRDMKAIDGHRPVVVMLRTAPGLEQLVDEFKLLEGPADAMGLIVPDGVSASRLARLQERFGERVVIGEVGVSELSSLPAAVVGNYAVVTNWQNEWRKTKLSFNGLLDFRGRPTPNYASLAACWTKEAPEPAALPDIAILPPALQPYEGGEYTYQALVTDGSGGWRPVREEELGTLSLEWALVKLDPYGNPIALKMLDEGSKLKLHMPAYHLRYEVMLTVTDGGYSRSVRSPLLPR</sequence>
<feature type="active site" description="Proton donor" evidence="9">
    <location>
        <position position="694"/>
    </location>
</feature>
<dbReference type="GO" id="GO:0004553">
    <property type="term" value="F:hydrolase activity, hydrolyzing O-glycosyl compounds"/>
    <property type="evidence" value="ECO:0007669"/>
    <property type="project" value="InterPro"/>
</dbReference>
<name>A0A2G0CIM3_9BACT</name>
<keyword evidence="7 10" id="KW-0472">Membrane</keyword>
<feature type="transmembrane region" description="Helical" evidence="10">
    <location>
        <begin position="396"/>
        <end position="420"/>
    </location>
</feature>
<dbReference type="Pfam" id="PF13641">
    <property type="entry name" value="Glyco_tranf_2_3"/>
    <property type="match status" value="1"/>
</dbReference>
<feature type="transmembrane region" description="Helical" evidence="10">
    <location>
        <begin position="17"/>
        <end position="38"/>
    </location>
</feature>
<dbReference type="Gene3D" id="3.90.550.10">
    <property type="entry name" value="Spore Coat Polysaccharide Biosynthesis Protein SpsA, Chain A"/>
    <property type="match status" value="1"/>
</dbReference>
<dbReference type="PANTHER" id="PTHR43867:SF2">
    <property type="entry name" value="CELLULOSE SYNTHASE CATALYTIC SUBUNIT A [UDP-FORMING]"/>
    <property type="match status" value="1"/>
</dbReference>
<dbReference type="PANTHER" id="PTHR43867">
    <property type="entry name" value="CELLULOSE SYNTHASE CATALYTIC SUBUNIT A [UDP-FORMING]"/>
    <property type="match status" value="1"/>
</dbReference>
<dbReference type="GO" id="GO:0016758">
    <property type="term" value="F:hexosyltransferase activity"/>
    <property type="evidence" value="ECO:0007669"/>
    <property type="project" value="TreeGrafter"/>
</dbReference>
<evidence type="ECO:0000256" key="2">
    <source>
        <dbReference type="ARBA" id="ARBA00022676"/>
    </source>
</evidence>
<feature type="transmembrane region" description="Helical" evidence="10">
    <location>
        <begin position="44"/>
        <end position="61"/>
    </location>
</feature>
<feature type="transmembrane region" description="Helical" evidence="10">
    <location>
        <begin position="440"/>
        <end position="461"/>
    </location>
</feature>
<evidence type="ECO:0000259" key="11">
    <source>
        <dbReference type="PROSITE" id="PS51764"/>
    </source>
</evidence>
<keyword evidence="3" id="KW-0808">Transferase</keyword>
<feature type="transmembrane region" description="Helical" evidence="10">
    <location>
        <begin position="328"/>
        <end position="351"/>
    </location>
</feature>
<dbReference type="InterPro" id="IPR029044">
    <property type="entry name" value="Nucleotide-diphossugar_trans"/>
</dbReference>
<keyword evidence="2" id="KW-0328">Glycosyltransferase</keyword>
<dbReference type="InterPro" id="IPR017853">
    <property type="entry name" value="GH"/>
</dbReference>
<evidence type="ECO:0000256" key="8">
    <source>
        <dbReference type="ARBA" id="ARBA00023295"/>
    </source>
</evidence>
<evidence type="ECO:0000313" key="13">
    <source>
        <dbReference type="Proteomes" id="UP000226437"/>
    </source>
</evidence>
<evidence type="ECO:0000256" key="10">
    <source>
        <dbReference type="SAM" id="Phobius"/>
    </source>
</evidence>
<feature type="transmembrane region" description="Helical" evidence="10">
    <location>
        <begin position="473"/>
        <end position="492"/>
    </location>
</feature>
<dbReference type="SUPFAM" id="SSF51445">
    <property type="entry name" value="(Trans)glycosidases"/>
    <property type="match status" value="2"/>
</dbReference>
<feature type="active site" description="Nucleophile" evidence="9">
    <location>
        <position position="799"/>
    </location>
</feature>
<dbReference type="EMBL" id="PDLO01000001">
    <property type="protein sequence ID" value="PHK99777.1"/>
    <property type="molecule type" value="Genomic_DNA"/>
</dbReference>
<keyword evidence="6 10" id="KW-1133">Transmembrane helix</keyword>